<sequence length="296" mass="32101">MTATITPASLRAHAEYMERVHLDGISAEELLQEAARLEAESARDEEAERLAQALFSGTAGHFVTASTWDAASDHSRNAFRAAARAALDFLAADGRLLPESGVATVAQHENVAADQHKWVYCEYQDFTRDCEFRCEAPGCDWSGQDKAGHAEHVHLIEAQERLRRNPETIASVQKAQAERHLDVRVEVVPPTSAPDILVHSHGPAEGRGLECPERMVDGRLRGACMDEAPDGTPEKPWPTWQDVPEGVKYAGVDDGGQLAYINCGGVRYLLNGVSSCSTDSDMAAIAPFVRVDGGKA</sequence>
<gene>
    <name evidence="1" type="ORF">GS441_19330</name>
    <name evidence="2" type="ORF">GS882_08880</name>
</gene>
<evidence type="ECO:0000313" key="2">
    <source>
        <dbReference type="EMBL" id="NKT78215.1"/>
    </source>
</evidence>
<reference evidence="2" key="2">
    <citation type="journal article" date="2020" name="Environ. Microbiol.">
        <title>The novel and transferable erm(51) gene confers Macrolides, Lincosamides, and Streptogramins B (MLSB) resistance to clonal Rhodococcus equi in the environment.</title>
        <authorList>
            <person name="Huber L."/>
            <person name="Giguere S."/>
            <person name="Slovis N.M."/>
            <person name="Alvarez-Narvaez S."/>
            <person name="Hart K.A."/>
            <person name="Greiter M."/>
            <person name="Morris E.R.A."/>
            <person name="Cohen N.D."/>
        </authorList>
    </citation>
    <scope>NUCLEOTIDE SEQUENCE</scope>
    <source>
        <strain evidence="2">Lh_116_1</strain>
    </source>
</reference>
<dbReference type="Proteomes" id="UP000808906">
    <property type="component" value="Unassembled WGS sequence"/>
</dbReference>
<accession>A0A9Q2PL01</accession>
<reference evidence="1" key="1">
    <citation type="submission" date="2019-11" db="EMBL/GenBank/DDBJ databases">
        <title>Spread of Macrolides and rifampicin resistant Rhodococcus equi in clinical isolates in the USA.</title>
        <authorList>
            <person name="Alvarez-Narvaez S."/>
            <person name="Huber L."/>
            <person name="Cohen N.D."/>
            <person name="Slovis N."/>
            <person name="Greiter M."/>
            <person name="Giguere S."/>
            <person name="Hart K."/>
        </authorList>
    </citation>
    <scope>NUCLEOTIDE SEQUENCE</scope>
    <source>
        <strain evidence="1">Lh_17</strain>
    </source>
</reference>
<evidence type="ECO:0000313" key="3">
    <source>
        <dbReference type="Proteomes" id="UP000808906"/>
    </source>
</evidence>
<organism evidence="1 3">
    <name type="scientific">Rhodococcus hoagii</name>
    <name type="common">Corynebacterium equii</name>
    <dbReference type="NCBI Taxonomy" id="43767"/>
    <lineage>
        <taxon>Bacteria</taxon>
        <taxon>Bacillati</taxon>
        <taxon>Actinomycetota</taxon>
        <taxon>Actinomycetes</taxon>
        <taxon>Mycobacteriales</taxon>
        <taxon>Nocardiaceae</taxon>
        <taxon>Prescottella</taxon>
    </lineage>
</organism>
<dbReference type="EMBL" id="WVBC01000030">
    <property type="protein sequence ID" value="NKT78215.1"/>
    <property type="molecule type" value="Genomic_DNA"/>
</dbReference>
<proteinExistence type="predicted"/>
<dbReference type="AlphaFoldDB" id="A0A9Q2PL01"/>
<evidence type="ECO:0000313" key="1">
    <source>
        <dbReference type="EMBL" id="MBM4567492.1"/>
    </source>
</evidence>
<comment type="caution">
    <text evidence="1">The sequence shown here is derived from an EMBL/GenBank/DDBJ whole genome shotgun (WGS) entry which is preliminary data.</text>
</comment>
<name>A0A9Q2PL01_RHOHA</name>
<dbReference type="Proteomes" id="UP000603463">
    <property type="component" value="Unassembled WGS sequence"/>
</dbReference>
<protein>
    <submittedName>
        <fullName evidence="1">Uncharacterized protein</fullName>
    </submittedName>
</protein>
<dbReference type="EMBL" id="WUXR01000012">
    <property type="protein sequence ID" value="MBM4567492.1"/>
    <property type="molecule type" value="Genomic_DNA"/>
</dbReference>
<dbReference type="RefSeq" id="WP_205915031.1">
    <property type="nucleotide sequence ID" value="NZ_JAJNNF010000073.1"/>
</dbReference>